<keyword evidence="3" id="KW-1185">Reference proteome</keyword>
<reference evidence="3" key="1">
    <citation type="submission" date="2018-04" db="EMBL/GenBank/DDBJ databases">
        <authorList>
            <person name="Liu S."/>
            <person name="Wang Z."/>
            <person name="Li J."/>
        </authorList>
    </citation>
    <scope>NUCLEOTIDE SEQUENCE [LARGE SCALE GENOMIC DNA]</scope>
    <source>
        <strain evidence="3">622</strain>
    </source>
</reference>
<evidence type="ECO:0000313" key="3">
    <source>
        <dbReference type="Proteomes" id="UP000244962"/>
    </source>
</evidence>
<evidence type="ECO:0000256" key="1">
    <source>
        <dbReference type="SAM" id="MobiDB-lite"/>
    </source>
</evidence>
<organism evidence="2 3">
    <name type="scientific">Mycetocola zhujimingii</name>
    <dbReference type="NCBI Taxonomy" id="2079792"/>
    <lineage>
        <taxon>Bacteria</taxon>
        <taxon>Bacillati</taxon>
        <taxon>Actinomycetota</taxon>
        <taxon>Actinomycetes</taxon>
        <taxon>Micrococcales</taxon>
        <taxon>Microbacteriaceae</taxon>
        <taxon>Mycetocola</taxon>
    </lineage>
</organism>
<evidence type="ECO:0000313" key="2">
    <source>
        <dbReference type="EMBL" id="PWC04665.1"/>
    </source>
</evidence>
<gene>
    <name evidence="2" type="ORF">DF223_14580</name>
</gene>
<proteinExistence type="predicted"/>
<dbReference type="RefSeq" id="WP_108390014.1">
    <property type="nucleotide sequence ID" value="NZ_CP026949.1"/>
</dbReference>
<comment type="caution">
    <text evidence="2">The sequence shown here is derived from an EMBL/GenBank/DDBJ whole genome shotgun (WGS) entry which is preliminary data.</text>
</comment>
<dbReference type="KEGG" id="myl:C3E77_01435"/>
<dbReference type="EMBL" id="QEFB01000018">
    <property type="protein sequence ID" value="PWC04665.1"/>
    <property type="molecule type" value="Genomic_DNA"/>
</dbReference>
<feature type="compositionally biased region" description="Acidic residues" evidence="1">
    <location>
        <begin position="55"/>
        <end position="68"/>
    </location>
</feature>
<feature type="region of interest" description="Disordered" evidence="1">
    <location>
        <begin position="1"/>
        <end position="68"/>
    </location>
</feature>
<dbReference type="Proteomes" id="UP000244962">
    <property type="component" value="Unassembled WGS sequence"/>
</dbReference>
<name>A0A2U1TAE8_9MICO</name>
<dbReference type="AlphaFoldDB" id="A0A2U1TAE8"/>
<sequence>MSNVSDKNPDAPDEALLGPGSTATGGGTSQGSVPESAEGEDHIRPLNRPDVNTDPADDSDADADADEA</sequence>
<protein>
    <submittedName>
        <fullName evidence="2">Uncharacterized protein</fullName>
    </submittedName>
</protein>
<accession>A0A2U1TAE8</accession>